<accession>A0A7Z1AXI3</accession>
<sequence length="82" mass="8713">MLAHIGTALLVILALIICCAGYQALFGPAPRAERAERVLKVSLAVLGAALGLTADQEIAEWVRELVRSVTEMIETARVGQSP</sequence>
<name>A0A7Z1AXI3_9PSEU</name>
<comment type="caution">
    <text evidence="1">The sequence shown here is derived from an EMBL/GenBank/DDBJ whole genome shotgun (WGS) entry which is preliminary data.</text>
</comment>
<reference evidence="1 2" key="1">
    <citation type="submission" date="2016-12" db="EMBL/GenBank/DDBJ databases">
        <title>The draft genome sequence of Actinophytocola xinjiangensis.</title>
        <authorList>
            <person name="Wang W."/>
            <person name="Yuan L."/>
        </authorList>
    </citation>
    <scope>NUCLEOTIDE SEQUENCE [LARGE SCALE GENOMIC DNA]</scope>
    <source>
        <strain evidence="1 2">CGMCC 4.4663</strain>
    </source>
</reference>
<dbReference type="RefSeq" id="WP_075134768.1">
    <property type="nucleotide sequence ID" value="NZ_MSIF01000010.1"/>
</dbReference>
<organism evidence="1 2">
    <name type="scientific">Actinophytocola xinjiangensis</name>
    <dbReference type="NCBI Taxonomy" id="485602"/>
    <lineage>
        <taxon>Bacteria</taxon>
        <taxon>Bacillati</taxon>
        <taxon>Actinomycetota</taxon>
        <taxon>Actinomycetes</taxon>
        <taxon>Pseudonocardiales</taxon>
        <taxon>Pseudonocardiaceae</taxon>
    </lineage>
</organism>
<gene>
    <name evidence="1" type="ORF">BLA60_21650</name>
</gene>
<keyword evidence="2" id="KW-1185">Reference proteome</keyword>
<dbReference type="EMBL" id="MSIF01000010">
    <property type="protein sequence ID" value="OLF09178.1"/>
    <property type="molecule type" value="Genomic_DNA"/>
</dbReference>
<protein>
    <submittedName>
        <fullName evidence="1">Uncharacterized protein</fullName>
    </submittedName>
</protein>
<evidence type="ECO:0000313" key="2">
    <source>
        <dbReference type="Proteomes" id="UP000185696"/>
    </source>
</evidence>
<dbReference type="AlphaFoldDB" id="A0A7Z1AXI3"/>
<dbReference type="Proteomes" id="UP000185696">
    <property type="component" value="Unassembled WGS sequence"/>
</dbReference>
<evidence type="ECO:0000313" key="1">
    <source>
        <dbReference type="EMBL" id="OLF09178.1"/>
    </source>
</evidence>
<proteinExistence type="predicted"/>